<dbReference type="Pfam" id="PF07650">
    <property type="entry name" value="KH_2"/>
    <property type="match status" value="1"/>
</dbReference>
<evidence type="ECO:0000313" key="12">
    <source>
        <dbReference type="Proteomes" id="UP000635071"/>
    </source>
</evidence>
<feature type="region of interest" description="G4" evidence="7">
    <location>
        <begin position="134"/>
        <end position="137"/>
    </location>
</feature>
<dbReference type="GO" id="GO:0005886">
    <property type="term" value="C:plasma membrane"/>
    <property type="evidence" value="ECO:0007669"/>
    <property type="project" value="UniProtKB-SubCell"/>
</dbReference>
<evidence type="ECO:0000256" key="4">
    <source>
        <dbReference type="ARBA" id="ARBA00022884"/>
    </source>
</evidence>
<keyword evidence="6" id="KW-1003">Cell membrane</keyword>
<dbReference type="CDD" id="cd04163">
    <property type="entry name" value="Era"/>
    <property type="match status" value="1"/>
</dbReference>
<accession>A0A917E411</accession>
<feature type="binding site" evidence="6">
    <location>
        <begin position="25"/>
        <end position="32"/>
    </location>
    <ligand>
        <name>GTP</name>
        <dbReference type="ChEBI" id="CHEBI:37565"/>
    </ligand>
</feature>
<evidence type="ECO:0000256" key="5">
    <source>
        <dbReference type="ARBA" id="ARBA00023134"/>
    </source>
</evidence>
<dbReference type="GO" id="GO:0003924">
    <property type="term" value="F:GTPase activity"/>
    <property type="evidence" value="ECO:0007669"/>
    <property type="project" value="UniProtKB-UniRule"/>
</dbReference>
<dbReference type="GO" id="GO:0000028">
    <property type="term" value="P:ribosomal small subunit assembly"/>
    <property type="evidence" value="ECO:0007669"/>
    <property type="project" value="TreeGrafter"/>
</dbReference>
<evidence type="ECO:0000256" key="2">
    <source>
        <dbReference type="ARBA" id="ARBA00020484"/>
    </source>
</evidence>
<dbReference type="InterPro" id="IPR009019">
    <property type="entry name" value="KH_sf_prok-type"/>
</dbReference>
<dbReference type="GO" id="GO:0005829">
    <property type="term" value="C:cytosol"/>
    <property type="evidence" value="ECO:0007669"/>
    <property type="project" value="TreeGrafter"/>
</dbReference>
<evidence type="ECO:0000256" key="7">
    <source>
        <dbReference type="PROSITE-ProRule" id="PRU01050"/>
    </source>
</evidence>
<reference evidence="11" key="1">
    <citation type="journal article" date="2014" name="Int. J. Syst. Evol. Microbiol.">
        <title>Complete genome sequence of Corynebacterium casei LMG S-19264T (=DSM 44701T), isolated from a smear-ripened cheese.</title>
        <authorList>
            <consortium name="US DOE Joint Genome Institute (JGI-PGF)"/>
            <person name="Walter F."/>
            <person name="Albersmeier A."/>
            <person name="Kalinowski J."/>
            <person name="Ruckert C."/>
        </authorList>
    </citation>
    <scope>NUCLEOTIDE SEQUENCE</scope>
    <source>
        <strain evidence="11">CGMCC 1.15519</strain>
    </source>
</reference>
<dbReference type="SUPFAM" id="SSF54814">
    <property type="entry name" value="Prokaryotic type KH domain (KH-domain type II)"/>
    <property type="match status" value="1"/>
</dbReference>
<sequence length="310" mass="33549">MTDDIIDTPAVPAPPQRCGSVAIVGAPNAGKSTLTNALVGQKVAIVSAKVQTTRTRLMGIATDGATQLLLIDTPGIFAPRRRLDRAMVRAAWEGAEGADLIAFVVDAKSGFRDDATAILQSLANRPEPKLLVLNKVDITAKTRLLELAAHANAFASFADTYFVSAGTGDGVAELKSAFAAAMPEGPWHFPEDQLTDATTRLMAAEITREQLYNQLHAELPYASAVETEKWEERRDGSIAIHQQILVERDSQRAIVLGKGGSRLKEIGTTARAGIAELTGKKVHLFLHVKVKEDWAEDREVYRDSGLNWVD</sequence>
<dbReference type="InterPro" id="IPR005662">
    <property type="entry name" value="GTPase_Era-like"/>
</dbReference>
<dbReference type="GO" id="GO:0005525">
    <property type="term" value="F:GTP binding"/>
    <property type="evidence" value="ECO:0007669"/>
    <property type="project" value="UniProtKB-UniRule"/>
</dbReference>
<dbReference type="AlphaFoldDB" id="A0A917E411"/>
<dbReference type="InterPro" id="IPR027417">
    <property type="entry name" value="P-loop_NTPase"/>
</dbReference>
<evidence type="ECO:0000256" key="6">
    <source>
        <dbReference type="HAMAP-Rule" id="MF_00367"/>
    </source>
</evidence>
<dbReference type="PANTHER" id="PTHR42698">
    <property type="entry name" value="GTPASE ERA"/>
    <property type="match status" value="1"/>
</dbReference>
<feature type="region of interest" description="G3" evidence="7">
    <location>
        <begin position="72"/>
        <end position="75"/>
    </location>
</feature>
<dbReference type="InterPro" id="IPR015946">
    <property type="entry name" value="KH_dom-like_a/b"/>
</dbReference>
<dbReference type="GO" id="GO:0043024">
    <property type="term" value="F:ribosomal small subunit binding"/>
    <property type="evidence" value="ECO:0007669"/>
    <property type="project" value="TreeGrafter"/>
</dbReference>
<evidence type="ECO:0000259" key="9">
    <source>
        <dbReference type="PROSITE" id="PS50823"/>
    </source>
</evidence>
<feature type="region of interest" description="G1" evidence="7">
    <location>
        <begin position="25"/>
        <end position="32"/>
    </location>
</feature>
<comment type="subcellular location">
    <subcellularLocation>
        <location evidence="6">Cytoplasm</location>
    </subcellularLocation>
    <subcellularLocation>
        <location evidence="6">Cell membrane</location>
        <topology evidence="6">Peripheral membrane protein</topology>
    </subcellularLocation>
</comment>
<dbReference type="CDD" id="cd22534">
    <property type="entry name" value="KH-II_Era"/>
    <property type="match status" value="1"/>
</dbReference>
<keyword evidence="3 6" id="KW-0547">Nucleotide-binding</keyword>
<dbReference type="NCBIfam" id="NF000908">
    <property type="entry name" value="PRK00089.1"/>
    <property type="match status" value="1"/>
</dbReference>
<dbReference type="Gene3D" id="3.30.300.20">
    <property type="match status" value="1"/>
</dbReference>
<dbReference type="Proteomes" id="UP000635071">
    <property type="component" value="Unassembled WGS sequence"/>
</dbReference>
<feature type="domain" description="Era-type G" evidence="10">
    <location>
        <begin position="17"/>
        <end position="184"/>
    </location>
</feature>
<evidence type="ECO:0000256" key="1">
    <source>
        <dbReference type="ARBA" id="ARBA00007921"/>
    </source>
</evidence>
<comment type="caution">
    <text evidence="11">The sequence shown here is derived from an EMBL/GenBank/DDBJ whole genome shotgun (WGS) entry which is preliminary data.</text>
</comment>
<keyword evidence="6" id="KW-0699">rRNA-binding</keyword>
<evidence type="ECO:0000259" key="10">
    <source>
        <dbReference type="PROSITE" id="PS51713"/>
    </source>
</evidence>
<dbReference type="InterPro" id="IPR030388">
    <property type="entry name" value="G_ERA_dom"/>
</dbReference>
<dbReference type="GO" id="GO:0070181">
    <property type="term" value="F:small ribosomal subunit rRNA binding"/>
    <property type="evidence" value="ECO:0007669"/>
    <property type="project" value="UniProtKB-UniRule"/>
</dbReference>
<dbReference type="PROSITE" id="PS51713">
    <property type="entry name" value="G_ERA"/>
    <property type="match status" value="1"/>
</dbReference>
<gene>
    <name evidence="6 11" type="primary">era</name>
    <name evidence="11" type="ORF">GCM10011529_04810</name>
</gene>
<dbReference type="HAMAP" id="MF_00367">
    <property type="entry name" value="GTPase_Era"/>
    <property type="match status" value="1"/>
</dbReference>
<feature type="binding site" evidence="6">
    <location>
        <begin position="72"/>
        <end position="76"/>
    </location>
    <ligand>
        <name>GTP</name>
        <dbReference type="ChEBI" id="CHEBI:37565"/>
    </ligand>
</feature>
<dbReference type="NCBIfam" id="TIGR00436">
    <property type="entry name" value="era"/>
    <property type="match status" value="1"/>
</dbReference>
<dbReference type="EMBL" id="BMJM01000001">
    <property type="protein sequence ID" value="GGE01504.1"/>
    <property type="molecule type" value="Genomic_DNA"/>
</dbReference>
<proteinExistence type="inferred from homology"/>
<evidence type="ECO:0000256" key="3">
    <source>
        <dbReference type="ARBA" id="ARBA00022741"/>
    </source>
</evidence>
<dbReference type="InterPro" id="IPR006073">
    <property type="entry name" value="GTP-bd"/>
</dbReference>
<protein>
    <recommendedName>
        <fullName evidence="2 6">GTPase Era</fullName>
    </recommendedName>
</protein>
<dbReference type="PANTHER" id="PTHR42698:SF1">
    <property type="entry name" value="GTPASE ERA, MITOCHONDRIAL"/>
    <property type="match status" value="1"/>
</dbReference>
<dbReference type="RefSeq" id="WP_188761300.1">
    <property type="nucleotide sequence ID" value="NZ_BMJM01000001.1"/>
</dbReference>
<evidence type="ECO:0000256" key="8">
    <source>
        <dbReference type="RuleBase" id="RU003761"/>
    </source>
</evidence>
<feature type="domain" description="KH type-2" evidence="9">
    <location>
        <begin position="215"/>
        <end position="292"/>
    </location>
</feature>
<comment type="similarity">
    <text evidence="1 6 7 8">Belongs to the TRAFAC class TrmE-Era-EngA-EngB-Septin-like GTPase superfamily. Era GTPase family.</text>
</comment>
<dbReference type="Pfam" id="PF01926">
    <property type="entry name" value="MMR_HSR1"/>
    <property type="match status" value="1"/>
</dbReference>
<reference evidence="11" key="2">
    <citation type="submission" date="2020-09" db="EMBL/GenBank/DDBJ databases">
        <authorList>
            <person name="Sun Q."/>
            <person name="Zhou Y."/>
        </authorList>
    </citation>
    <scope>NUCLEOTIDE SEQUENCE</scope>
    <source>
        <strain evidence="11">CGMCC 1.15519</strain>
    </source>
</reference>
<dbReference type="InterPro" id="IPR004044">
    <property type="entry name" value="KH_dom_type_2"/>
</dbReference>
<keyword evidence="6" id="KW-0472">Membrane</keyword>
<keyword evidence="4 6" id="KW-0694">RNA-binding</keyword>
<comment type="function">
    <text evidence="6">An essential GTPase that binds both GDP and GTP, with rapid nucleotide exchange. Plays a role in 16S rRNA processing and 30S ribosomal subunit biogenesis and possibly also in cell cycle regulation and energy metabolism.</text>
</comment>
<dbReference type="Gene3D" id="3.40.50.300">
    <property type="entry name" value="P-loop containing nucleotide triphosphate hydrolases"/>
    <property type="match status" value="1"/>
</dbReference>
<organism evidence="11 12">
    <name type="scientific">Sandarakinorhabdus glacialis</name>
    <dbReference type="NCBI Taxonomy" id="1614636"/>
    <lineage>
        <taxon>Bacteria</taxon>
        <taxon>Pseudomonadati</taxon>
        <taxon>Pseudomonadota</taxon>
        <taxon>Alphaproteobacteria</taxon>
        <taxon>Sphingomonadales</taxon>
        <taxon>Sphingosinicellaceae</taxon>
        <taxon>Sandarakinorhabdus</taxon>
    </lineage>
</organism>
<dbReference type="InterPro" id="IPR005225">
    <property type="entry name" value="Small_GTP-bd"/>
</dbReference>
<feature type="binding site" evidence="6">
    <location>
        <begin position="134"/>
        <end position="137"/>
    </location>
    <ligand>
        <name>GTP</name>
        <dbReference type="ChEBI" id="CHEBI:37565"/>
    </ligand>
</feature>
<name>A0A917E411_9SPHN</name>
<evidence type="ECO:0000313" key="11">
    <source>
        <dbReference type="EMBL" id="GGE01504.1"/>
    </source>
</evidence>
<feature type="region of interest" description="G2" evidence="7">
    <location>
        <begin position="51"/>
        <end position="55"/>
    </location>
</feature>
<keyword evidence="5 6" id="KW-0342">GTP-binding</keyword>
<dbReference type="NCBIfam" id="TIGR00231">
    <property type="entry name" value="small_GTP"/>
    <property type="match status" value="1"/>
</dbReference>
<keyword evidence="12" id="KW-1185">Reference proteome</keyword>
<keyword evidence="6" id="KW-0690">Ribosome biogenesis</keyword>
<feature type="region of interest" description="G5" evidence="7">
    <location>
        <begin position="163"/>
        <end position="165"/>
    </location>
</feature>
<dbReference type="PROSITE" id="PS50823">
    <property type="entry name" value="KH_TYPE_2"/>
    <property type="match status" value="1"/>
</dbReference>
<dbReference type="SUPFAM" id="SSF52540">
    <property type="entry name" value="P-loop containing nucleoside triphosphate hydrolases"/>
    <property type="match status" value="1"/>
</dbReference>
<comment type="subunit">
    <text evidence="6">Monomer.</text>
</comment>
<keyword evidence="6" id="KW-0963">Cytoplasm</keyword>